<dbReference type="GO" id="GO:0045493">
    <property type="term" value="P:xylan catabolic process"/>
    <property type="evidence" value="ECO:0007669"/>
    <property type="project" value="UniProtKB-KW"/>
</dbReference>
<feature type="repeat" description="PPR" evidence="8">
    <location>
        <begin position="1324"/>
        <end position="1358"/>
    </location>
</feature>
<protein>
    <submittedName>
        <fullName evidence="11">OLC1v1016587C2</fullName>
    </submittedName>
</protein>
<dbReference type="SMART" id="SM00633">
    <property type="entry name" value="Glyco_10"/>
    <property type="match status" value="1"/>
</dbReference>
<dbReference type="PROSITE" id="PS51257">
    <property type="entry name" value="PROKAR_LIPOPROTEIN"/>
    <property type="match status" value="1"/>
</dbReference>
<dbReference type="PANTHER" id="PTHR31490">
    <property type="entry name" value="GLYCOSYL HYDROLASE"/>
    <property type="match status" value="1"/>
</dbReference>
<dbReference type="GO" id="GO:0031176">
    <property type="term" value="F:endo-1,4-beta-xylanase activity"/>
    <property type="evidence" value="ECO:0007669"/>
    <property type="project" value="UniProtKB-ARBA"/>
</dbReference>
<dbReference type="SUPFAM" id="SSF49785">
    <property type="entry name" value="Galactose-binding domain-like"/>
    <property type="match status" value="2"/>
</dbReference>
<dbReference type="FunFam" id="1.25.40.10:FF:000158">
    <property type="entry name" value="pentatricopeptide repeat-containing protein At2g33680"/>
    <property type="match status" value="2"/>
</dbReference>
<dbReference type="Gene3D" id="2.60.120.260">
    <property type="entry name" value="Galactose-binding domain-like"/>
    <property type="match status" value="2"/>
</dbReference>
<gene>
    <name evidence="11" type="ORF">OLC1_LOCUS22116</name>
</gene>
<keyword evidence="5" id="KW-0119">Carbohydrate metabolism</keyword>
<evidence type="ECO:0000313" key="11">
    <source>
        <dbReference type="EMBL" id="CAI9115626.1"/>
    </source>
</evidence>
<dbReference type="Gene3D" id="3.20.20.80">
    <property type="entry name" value="Glycosidases"/>
    <property type="match status" value="1"/>
</dbReference>
<sequence length="1583" mass="175768">MPHRGVAIWNVMIMGCAENGCDDLALSLFVKMHFLGVRHDNCSLASVLSLCSPELLDLGLPLHSLIIKTGLLARASVLNSLLTMYFSCQRVDDAFGVFEEGGAFQFDQVTYNAMIAGLVGMERDRDAILMFKNMRNAGLWQTKWTFVSIMGSCSCSMEAIQVHVQAVTMGFEDSTSVSNATITIEAYLVYLEMPGKDIKPDEFMIGSLLVGSEGLEVVEIIHAIVIKDGLVLKGEVSKALLPAYSRPGCIDQAFQIFSYLNPRNLISWNTVISGYQSNGLPTEGLRLFSQLVASGIIPNTSTLCIALNICAGTSALRPGKQKMRGKATITWNSMISAYKQRGEGWKAVRCLEMMQHCEVRPDAATFTAALSAYSHSGLVSDGCRIFNCMVGTYGIEPDVNHFSCIIDLLGRAGFLDETETLISGKHIEIDSILKLVLLAFCSYLFLVWIAIDATNPMINPRKSCIDFDPLHNSDHPSEEGNIISNSNFSDGLNHWSGRGCKIVLHETMADGGIVPHSGNFFASTTQRTHSWNGIQQDITGKLHRKLVYEVDAAVRVFSNNVNTTTAEIQATLYWINQSDDQHENYMEIARVQATNKDWVQMKGKFAINGFASRVIIFLQGPPPGNDILLSSFVLKHAAKETPSPRPIIKDPGYGVNIITNSHLNKGSLYGWFPFGNCSLSVGTGSPLVLPPIANASLGAHHRQPLSGRYIIAKNRKEKTTGPAQMITDKVKLYLTYQVSAWVRIGHAGSGNSSTPQTVNLVLSADDQLVNGGQVELVDDGWHEIAGSFRIENEQPAAKVMAWILGPDPGVDLMVTGVQIFPVDRQARFKFLRKRTDKIRKRDVVLRLSAPDSGSSLLGTLIRVKQTQNSFPFGSCLLRTIIDNEVLTNFFLKNFNWAVFGNELKWFWTEPEQGKFHYKDADELLNFCASHNIQVRGHCIFWEVESNVQDWVRNLNKSELMVAVQNRLTGLLARYQGKFAHYDVDNEMLHGSFYQDRLGQDARAYMFRTAHQLDPSATLFVNDYHIEDGSESKASPEKYINQIVDLREQGAPVGGIGIQGHISNPVGTIVHSALNKMATVGLPIWFTELDVVSNNEYIRADDLEVMLREVFAHPAVEGIILFGFWELNMFRENSHLVNAEGDINEAGRRYLALKNEWLTRAHGHIDGHGQFSFRGFHGSYELEITRLIVFPHAANTLLSLYSKSQDLRSVKLVFNEIDNPDVYSHDNCSLTSVLSLCSPELLDFGLQLHSLIIKTGLLARASVLNSLLTMYFTCQRVDDAFGVFEEGGAFQFDQVEVSNALLSAYSRHGCIDQAFQIFSYMNSRNLISWNTVISGYQWNALPTEGLRLFSQLVASGIIPNTSTLCIALNICAGTSALRPGKQVHNYICKTGFFHETSLNNSLITVCQVWQSGLASKIFQKMMGKDTITWNPMISAYKQHGREAVRCFEMMQHCEVRPDVATFMAVLSACSHSGLVSDGCRIFNSMVATYGIEPDVDHFSCIIDLLGRAGFLDETETLISGKHIEIDSNMWWALFSSCAAHGNLRLGRIVVGILLETEQHDLSVYVLLSNVYAGDGKSPQMYKNW</sequence>
<dbReference type="Gene3D" id="1.25.40.10">
    <property type="entry name" value="Tetratricopeptide repeat domain"/>
    <property type="match status" value="6"/>
</dbReference>
<dbReference type="Pfam" id="PF00331">
    <property type="entry name" value="Glyco_hydro_10"/>
    <property type="match status" value="1"/>
</dbReference>
<dbReference type="Pfam" id="PF01535">
    <property type="entry name" value="PPR"/>
    <property type="match status" value="5"/>
</dbReference>
<evidence type="ECO:0000256" key="4">
    <source>
        <dbReference type="ARBA" id="ARBA00022801"/>
    </source>
</evidence>
<evidence type="ECO:0000256" key="8">
    <source>
        <dbReference type="PROSITE-ProRule" id="PRU00708"/>
    </source>
</evidence>
<feature type="repeat" description="PPR" evidence="8">
    <location>
        <begin position="327"/>
        <end position="361"/>
    </location>
</feature>
<keyword evidence="7" id="KW-0624">Polysaccharide degradation</keyword>
<dbReference type="Pfam" id="PF13041">
    <property type="entry name" value="PPR_2"/>
    <property type="match status" value="1"/>
</dbReference>
<dbReference type="InterPro" id="IPR044846">
    <property type="entry name" value="GH10"/>
</dbReference>
<evidence type="ECO:0000256" key="7">
    <source>
        <dbReference type="ARBA" id="ARBA00023326"/>
    </source>
</evidence>
<evidence type="ECO:0000313" key="12">
    <source>
        <dbReference type="Proteomes" id="UP001161247"/>
    </source>
</evidence>
<keyword evidence="4" id="KW-0378">Hydrolase</keyword>
<comment type="similarity">
    <text evidence="1">Belongs to the glycosyl hydrolase 10 (cellulase F) family.</text>
</comment>
<dbReference type="PROSITE" id="PS51375">
    <property type="entry name" value="PPR"/>
    <property type="match status" value="5"/>
</dbReference>
<feature type="domain" description="GH10" evidence="10">
    <location>
        <begin position="854"/>
        <end position="1152"/>
    </location>
</feature>
<dbReference type="Pfam" id="PF02018">
    <property type="entry name" value="CBM_4_9"/>
    <property type="match status" value="2"/>
</dbReference>
<keyword evidence="2" id="KW-0858">Xylan degradation</keyword>
<dbReference type="PROSITE" id="PS51760">
    <property type="entry name" value="GH10_2"/>
    <property type="match status" value="1"/>
</dbReference>
<evidence type="ECO:0000256" key="9">
    <source>
        <dbReference type="PROSITE-ProRule" id="PRU10061"/>
    </source>
</evidence>
<evidence type="ECO:0000259" key="10">
    <source>
        <dbReference type="PROSITE" id="PS51760"/>
    </source>
</evidence>
<feature type="active site" description="Nucleophile" evidence="9">
    <location>
        <position position="1087"/>
    </location>
</feature>
<keyword evidence="6" id="KW-0326">Glycosidase</keyword>
<organism evidence="11 12">
    <name type="scientific">Oldenlandia corymbosa var. corymbosa</name>
    <dbReference type="NCBI Taxonomy" id="529605"/>
    <lineage>
        <taxon>Eukaryota</taxon>
        <taxon>Viridiplantae</taxon>
        <taxon>Streptophyta</taxon>
        <taxon>Embryophyta</taxon>
        <taxon>Tracheophyta</taxon>
        <taxon>Spermatophyta</taxon>
        <taxon>Magnoliopsida</taxon>
        <taxon>eudicotyledons</taxon>
        <taxon>Gunneridae</taxon>
        <taxon>Pentapetalae</taxon>
        <taxon>asterids</taxon>
        <taxon>lamiids</taxon>
        <taxon>Gentianales</taxon>
        <taxon>Rubiaceae</taxon>
        <taxon>Rubioideae</taxon>
        <taxon>Spermacoceae</taxon>
        <taxon>Hedyotis-Oldenlandia complex</taxon>
        <taxon>Oldenlandia</taxon>
    </lineage>
</organism>
<dbReference type="PROSITE" id="PS00591">
    <property type="entry name" value="GH10_1"/>
    <property type="match status" value="1"/>
</dbReference>
<dbReference type="InterPro" id="IPR017853">
    <property type="entry name" value="GH"/>
</dbReference>
<keyword evidence="12" id="KW-1185">Reference proteome</keyword>
<dbReference type="SUPFAM" id="SSF51445">
    <property type="entry name" value="(Trans)glycosidases"/>
    <property type="match status" value="1"/>
</dbReference>
<name>A0AAV1E5P5_OLDCO</name>
<dbReference type="NCBIfam" id="TIGR00756">
    <property type="entry name" value="PPR"/>
    <property type="match status" value="4"/>
</dbReference>
<feature type="repeat" description="PPR" evidence="8">
    <location>
        <begin position="264"/>
        <end position="298"/>
    </location>
</feature>
<dbReference type="InterPro" id="IPR003305">
    <property type="entry name" value="CenC_carb-bd"/>
</dbReference>
<dbReference type="PANTHER" id="PTHR31490:SF1">
    <property type="entry name" value="ENDO-1,4-BETA-XYLANASE 1"/>
    <property type="match status" value="1"/>
</dbReference>
<evidence type="ECO:0000256" key="2">
    <source>
        <dbReference type="ARBA" id="ARBA00022651"/>
    </source>
</evidence>
<dbReference type="InterPro" id="IPR031158">
    <property type="entry name" value="GH10_AS"/>
</dbReference>
<dbReference type="InterPro" id="IPR002885">
    <property type="entry name" value="PPR_rpt"/>
</dbReference>
<dbReference type="FunFam" id="3.20.20.80:FF:000104">
    <property type="entry name" value="Endo-1,4-beta-xylanase A"/>
    <property type="match status" value="1"/>
</dbReference>
<dbReference type="Pfam" id="PF13812">
    <property type="entry name" value="PPR_3"/>
    <property type="match status" value="1"/>
</dbReference>
<keyword evidence="3" id="KW-0677">Repeat</keyword>
<evidence type="ECO:0000256" key="1">
    <source>
        <dbReference type="ARBA" id="ARBA00007495"/>
    </source>
</evidence>
<accession>A0AAV1E5P5</accession>
<dbReference type="InterPro" id="IPR011990">
    <property type="entry name" value="TPR-like_helical_dom_sf"/>
</dbReference>
<evidence type="ECO:0000256" key="5">
    <source>
        <dbReference type="ARBA" id="ARBA00023277"/>
    </source>
</evidence>
<dbReference type="InterPro" id="IPR001000">
    <property type="entry name" value="GH10_dom"/>
</dbReference>
<dbReference type="PRINTS" id="PR00134">
    <property type="entry name" value="GLHYDRLASE10"/>
</dbReference>
<feature type="repeat" description="PPR" evidence="8">
    <location>
        <begin position="107"/>
        <end position="141"/>
    </location>
</feature>
<proteinExistence type="inferred from homology"/>
<evidence type="ECO:0000256" key="3">
    <source>
        <dbReference type="ARBA" id="ARBA00022737"/>
    </source>
</evidence>
<feature type="repeat" description="PPR" evidence="8">
    <location>
        <begin position="1457"/>
        <end position="1492"/>
    </location>
</feature>
<reference evidence="11" key="1">
    <citation type="submission" date="2023-03" db="EMBL/GenBank/DDBJ databases">
        <authorList>
            <person name="Julca I."/>
        </authorList>
    </citation>
    <scope>NUCLEOTIDE SEQUENCE</scope>
</reference>
<dbReference type="InterPro" id="IPR008979">
    <property type="entry name" value="Galactose-bd-like_sf"/>
</dbReference>
<dbReference type="FunFam" id="2.60.120.260:FF:000103">
    <property type="entry name" value="Glycosyl hydrolase family 10 protein"/>
    <property type="match status" value="1"/>
</dbReference>
<dbReference type="GO" id="GO:0099402">
    <property type="term" value="P:plant organ development"/>
    <property type="evidence" value="ECO:0007669"/>
    <property type="project" value="UniProtKB-ARBA"/>
</dbReference>
<evidence type="ECO:0000256" key="6">
    <source>
        <dbReference type="ARBA" id="ARBA00023295"/>
    </source>
</evidence>
<dbReference type="Proteomes" id="UP001161247">
    <property type="component" value="Chromosome 8"/>
</dbReference>
<dbReference type="EMBL" id="OX459125">
    <property type="protein sequence ID" value="CAI9115626.1"/>
    <property type="molecule type" value="Genomic_DNA"/>
</dbReference>